<dbReference type="AlphaFoldDB" id="A0A2P6PNI3"/>
<sequence length="53" mass="6200">MHELLLALLIRAALLLCFLLCLLVEDFLSLIQLHFCLFSVFEFAVCLCNFIYF</sequence>
<dbReference type="EMBL" id="PDCK01000044">
    <property type="protein sequence ID" value="PRQ23481.1"/>
    <property type="molecule type" value="Genomic_DNA"/>
</dbReference>
<keyword evidence="1" id="KW-0812">Transmembrane</keyword>
<dbReference type="Gramene" id="PRQ23481">
    <property type="protein sequence ID" value="PRQ23481"/>
    <property type="gene ID" value="RchiOBHm_Chr6g0261831"/>
</dbReference>
<keyword evidence="1" id="KW-0472">Membrane</keyword>
<comment type="caution">
    <text evidence="2">The sequence shown here is derived from an EMBL/GenBank/DDBJ whole genome shotgun (WGS) entry which is preliminary data.</text>
</comment>
<feature type="transmembrane region" description="Helical" evidence="1">
    <location>
        <begin position="31"/>
        <end position="52"/>
    </location>
</feature>
<proteinExistence type="predicted"/>
<name>A0A2P6PNI3_ROSCH</name>
<accession>A0A2P6PNI3</accession>
<protein>
    <submittedName>
        <fullName evidence="2">Uncharacterized protein</fullName>
    </submittedName>
</protein>
<evidence type="ECO:0000256" key="1">
    <source>
        <dbReference type="SAM" id="Phobius"/>
    </source>
</evidence>
<organism evidence="2 3">
    <name type="scientific">Rosa chinensis</name>
    <name type="common">China rose</name>
    <dbReference type="NCBI Taxonomy" id="74649"/>
    <lineage>
        <taxon>Eukaryota</taxon>
        <taxon>Viridiplantae</taxon>
        <taxon>Streptophyta</taxon>
        <taxon>Embryophyta</taxon>
        <taxon>Tracheophyta</taxon>
        <taxon>Spermatophyta</taxon>
        <taxon>Magnoliopsida</taxon>
        <taxon>eudicotyledons</taxon>
        <taxon>Gunneridae</taxon>
        <taxon>Pentapetalae</taxon>
        <taxon>rosids</taxon>
        <taxon>fabids</taxon>
        <taxon>Rosales</taxon>
        <taxon>Rosaceae</taxon>
        <taxon>Rosoideae</taxon>
        <taxon>Rosoideae incertae sedis</taxon>
        <taxon>Rosa</taxon>
    </lineage>
</organism>
<gene>
    <name evidence="2" type="ORF">RchiOBHm_Chr6g0261831</name>
</gene>
<reference evidence="2 3" key="1">
    <citation type="journal article" date="2018" name="Nat. Genet.">
        <title>The Rosa genome provides new insights in the design of modern roses.</title>
        <authorList>
            <person name="Bendahmane M."/>
        </authorList>
    </citation>
    <scope>NUCLEOTIDE SEQUENCE [LARGE SCALE GENOMIC DNA]</scope>
    <source>
        <strain evidence="3">cv. Old Blush</strain>
    </source>
</reference>
<evidence type="ECO:0000313" key="3">
    <source>
        <dbReference type="Proteomes" id="UP000238479"/>
    </source>
</evidence>
<dbReference type="Proteomes" id="UP000238479">
    <property type="component" value="Chromosome 6"/>
</dbReference>
<keyword evidence="3" id="KW-1185">Reference proteome</keyword>
<keyword evidence="1" id="KW-1133">Transmembrane helix</keyword>
<evidence type="ECO:0000313" key="2">
    <source>
        <dbReference type="EMBL" id="PRQ23481.1"/>
    </source>
</evidence>